<keyword evidence="3" id="KW-0862">Zinc</keyword>
<protein>
    <recommendedName>
        <fullName evidence="8">BED-type domain-containing protein</fullName>
    </recommendedName>
</protein>
<evidence type="ECO:0000256" key="2">
    <source>
        <dbReference type="ARBA" id="ARBA00022771"/>
    </source>
</evidence>
<evidence type="ECO:0000313" key="6">
    <source>
        <dbReference type="EMBL" id="KAI5401326.1"/>
    </source>
</evidence>
<dbReference type="Pfam" id="PF02892">
    <property type="entry name" value="zf-BED"/>
    <property type="match status" value="1"/>
</dbReference>
<gene>
    <name evidence="6" type="ORF">KIW84_065975</name>
</gene>
<evidence type="ECO:0000256" key="3">
    <source>
        <dbReference type="ARBA" id="ARBA00022833"/>
    </source>
</evidence>
<evidence type="ECO:0000256" key="1">
    <source>
        <dbReference type="ARBA" id="ARBA00022723"/>
    </source>
</evidence>
<proteinExistence type="predicted"/>
<dbReference type="GO" id="GO:0008270">
    <property type="term" value="F:zinc ion binding"/>
    <property type="evidence" value="ECO:0007669"/>
    <property type="project" value="UniProtKB-KW"/>
</dbReference>
<dbReference type="AlphaFoldDB" id="A0A9D4WIM0"/>
<evidence type="ECO:0000259" key="5">
    <source>
        <dbReference type="Pfam" id="PF04937"/>
    </source>
</evidence>
<dbReference type="Gramene" id="Psat06G0597500-T1">
    <property type="protein sequence ID" value="KAI5401326.1"/>
    <property type="gene ID" value="KIW84_065975"/>
</dbReference>
<keyword evidence="7" id="KW-1185">Reference proteome</keyword>
<evidence type="ECO:0000313" key="7">
    <source>
        <dbReference type="Proteomes" id="UP001058974"/>
    </source>
</evidence>
<dbReference type="PANTHER" id="PTHR46951:SF2">
    <property type="entry name" value="BED-TYPE DOMAIN-CONTAINING PROTEIN"/>
    <property type="match status" value="1"/>
</dbReference>
<reference evidence="6 7" key="1">
    <citation type="journal article" date="2022" name="Nat. Genet.">
        <title>Improved pea reference genome and pan-genome highlight genomic features and evolutionary characteristics.</title>
        <authorList>
            <person name="Yang T."/>
            <person name="Liu R."/>
            <person name="Luo Y."/>
            <person name="Hu S."/>
            <person name="Wang D."/>
            <person name="Wang C."/>
            <person name="Pandey M.K."/>
            <person name="Ge S."/>
            <person name="Xu Q."/>
            <person name="Li N."/>
            <person name="Li G."/>
            <person name="Huang Y."/>
            <person name="Saxena R.K."/>
            <person name="Ji Y."/>
            <person name="Li M."/>
            <person name="Yan X."/>
            <person name="He Y."/>
            <person name="Liu Y."/>
            <person name="Wang X."/>
            <person name="Xiang C."/>
            <person name="Varshney R.K."/>
            <person name="Ding H."/>
            <person name="Gao S."/>
            <person name="Zong X."/>
        </authorList>
    </citation>
    <scope>NUCLEOTIDE SEQUENCE [LARGE SCALE GENOMIC DNA]</scope>
    <source>
        <strain evidence="6 7">cv. Zhongwan 6</strain>
    </source>
</reference>
<comment type="caution">
    <text evidence="6">The sequence shown here is derived from an EMBL/GenBank/DDBJ whole genome shotgun (WGS) entry which is preliminary data.</text>
</comment>
<dbReference type="GO" id="GO:0003677">
    <property type="term" value="F:DNA binding"/>
    <property type="evidence" value="ECO:0007669"/>
    <property type="project" value="InterPro"/>
</dbReference>
<dbReference type="EMBL" id="JAMSHJ010000006">
    <property type="protein sequence ID" value="KAI5401326.1"/>
    <property type="molecule type" value="Genomic_DNA"/>
</dbReference>
<feature type="domain" description="DUF659" evidence="5">
    <location>
        <begin position="133"/>
        <end position="190"/>
    </location>
</feature>
<dbReference type="InterPro" id="IPR003656">
    <property type="entry name" value="Znf_BED"/>
</dbReference>
<sequence length="204" mass="22974">MPPREQFPTKGLDGTPSEDIGWYFGTPEPGNRNNVRCKLCNVVIKGGITRLKQHIAHMKGQVAACGRVTTMFRRETRASENAYEHGGSSRVNVSSAERPEDISFSLRSANIDLVRSQSMKQPRAGKGFLKTWRGCTVFWKSVDASDVDSRNTDYYFQLLDKVVEEVGEEYVVQMVTTLIYNHTYIVSLMKKYTGGRDIVRPGVT</sequence>
<dbReference type="PANTHER" id="PTHR46951">
    <property type="entry name" value="BED-TYPE DOMAIN-CONTAINING PROTEIN"/>
    <property type="match status" value="1"/>
</dbReference>
<feature type="domain" description="BED-type" evidence="4">
    <location>
        <begin position="30"/>
        <end position="57"/>
    </location>
</feature>
<keyword evidence="1" id="KW-0479">Metal-binding</keyword>
<dbReference type="Pfam" id="PF04937">
    <property type="entry name" value="DUF659"/>
    <property type="match status" value="1"/>
</dbReference>
<evidence type="ECO:0000259" key="4">
    <source>
        <dbReference type="Pfam" id="PF02892"/>
    </source>
</evidence>
<dbReference type="Proteomes" id="UP001058974">
    <property type="component" value="Chromosome 6"/>
</dbReference>
<organism evidence="6 7">
    <name type="scientific">Pisum sativum</name>
    <name type="common">Garden pea</name>
    <name type="synonym">Lathyrus oleraceus</name>
    <dbReference type="NCBI Taxonomy" id="3888"/>
    <lineage>
        <taxon>Eukaryota</taxon>
        <taxon>Viridiplantae</taxon>
        <taxon>Streptophyta</taxon>
        <taxon>Embryophyta</taxon>
        <taxon>Tracheophyta</taxon>
        <taxon>Spermatophyta</taxon>
        <taxon>Magnoliopsida</taxon>
        <taxon>eudicotyledons</taxon>
        <taxon>Gunneridae</taxon>
        <taxon>Pentapetalae</taxon>
        <taxon>rosids</taxon>
        <taxon>fabids</taxon>
        <taxon>Fabales</taxon>
        <taxon>Fabaceae</taxon>
        <taxon>Papilionoideae</taxon>
        <taxon>50 kb inversion clade</taxon>
        <taxon>NPAAA clade</taxon>
        <taxon>Hologalegina</taxon>
        <taxon>IRL clade</taxon>
        <taxon>Fabeae</taxon>
        <taxon>Lathyrus</taxon>
    </lineage>
</organism>
<evidence type="ECO:0008006" key="8">
    <source>
        <dbReference type="Google" id="ProtNLM"/>
    </source>
</evidence>
<dbReference type="InterPro" id="IPR007021">
    <property type="entry name" value="DUF659"/>
</dbReference>
<keyword evidence="2" id="KW-0863">Zinc-finger</keyword>
<accession>A0A9D4WIM0</accession>
<name>A0A9D4WIM0_PEA</name>